<dbReference type="GO" id="GO:0008270">
    <property type="term" value="F:zinc ion binding"/>
    <property type="evidence" value="ECO:0007669"/>
    <property type="project" value="InterPro"/>
</dbReference>
<dbReference type="eggNOG" id="ENOG502RYZ8">
    <property type="taxonomic scope" value="Eukaryota"/>
</dbReference>
<dbReference type="OMA" id="CKPSLCW"/>
<dbReference type="GeneID" id="19238493"/>
<name>U1G209_ENDPU</name>
<feature type="region of interest" description="Disordered" evidence="3">
    <location>
        <begin position="129"/>
        <end position="153"/>
    </location>
</feature>
<feature type="compositionally biased region" description="Basic and acidic residues" evidence="3">
    <location>
        <begin position="141"/>
        <end position="153"/>
    </location>
</feature>
<sequence>MEVERSEPEGADSVARVVVKACDPCRVRKCKTSARQPEKKKRILISASYEKEVKGVNERLANLEKTIHALVATPRSPADIDDRFQRTNIVRSPRALEDGQNVPFEGASSFAAHSKQVSQAFRSAATSAGLPSESLSTSGLGRDHFNDEKKGPVEDLYELPPMSLVLKTLRAAKTNPKRYFPGLSDLNVTSMSDMCQKVYFPTEDCSTAFVTVVICGLWKMFHNFGERDLHQHGLDELEFERARALCKRSLDDAARCTPLLIEHSYRQIQALLLLSVFLLETSRPSLALSTISACARACQDGGYHCLKIDSPDPQAQQKIITFWFVFSIDRGLSLNFGRSPSLQDYDVTASRPTLVEAQGDRDLFFCFVSVELGYLQGDVYEQLYSGRAQSESANVKAQRARVLADRMIRLRHQLLSFETSDDISAMHMIEDYGLVLQSHLALIYRAIPSTRGDSPLHFSDECVTASRAAMEGYNAAWEKYRTREGTAWKTGINWTYLFSPFTPFIVLFGEVVTFKNEADLKLMEVSLETLKSAAQHSSGLTKLHDACEMFFNLAKAYMAKTINNGESYNGPLHQLPSMGAFDQTNLHGLDWDAMLDDWDLGLGGENAREMSSFLTGSFFS</sequence>
<keyword evidence="6" id="KW-1185">Reference proteome</keyword>
<dbReference type="InterPro" id="IPR007219">
    <property type="entry name" value="XnlR_reg_dom"/>
</dbReference>
<dbReference type="Pfam" id="PF04082">
    <property type="entry name" value="Fungal_trans"/>
    <property type="match status" value="1"/>
</dbReference>
<dbReference type="Proteomes" id="UP000019373">
    <property type="component" value="Unassembled WGS sequence"/>
</dbReference>
<gene>
    <name evidence="5" type="ORF">EPUS_03451</name>
</gene>
<protein>
    <recommendedName>
        <fullName evidence="4">Xylanolytic transcriptional activator regulatory domain-containing protein</fullName>
    </recommendedName>
</protein>
<dbReference type="HOGENOM" id="CLU_009377_3_1_1"/>
<feature type="coiled-coil region" evidence="2">
    <location>
        <begin position="46"/>
        <end position="73"/>
    </location>
</feature>
<dbReference type="GO" id="GO:0003700">
    <property type="term" value="F:DNA-binding transcription factor activity"/>
    <property type="evidence" value="ECO:0007669"/>
    <property type="project" value="InterPro"/>
</dbReference>
<accession>U1G209</accession>
<dbReference type="SMART" id="SM00906">
    <property type="entry name" value="Fungal_trans"/>
    <property type="match status" value="1"/>
</dbReference>
<organism evidence="5 6">
    <name type="scientific">Endocarpon pusillum (strain Z07020 / HMAS-L-300199)</name>
    <name type="common">Lichen-forming fungus</name>
    <dbReference type="NCBI Taxonomy" id="1263415"/>
    <lineage>
        <taxon>Eukaryota</taxon>
        <taxon>Fungi</taxon>
        <taxon>Dikarya</taxon>
        <taxon>Ascomycota</taxon>
        <taxon>Pezizomycotina</taxon>
        <taxon>Eurotiomycetes</taxon>
        <taxon>Chaetothyriomycetidae</taxon>
        <taxon>Verrucariales</taxon>
        <taxon>Verrucariaceae</taxon>
        <taxon>Endocarpon</taxon>
    </lineage>
</organism>
<feature type="domain" description="Xylanolytic transcriptional activator regulatory" evidence="4">
    <location>
        <begin position="287"/>
        <end position="358"/>
    </location>
</feature>
<evidence type="ECO:0000256" key="1">
    <source>
        <dbReference type="ARBA" id="ARBA00023242"/>
    </source>
</evidence>
<dbReference type="GO" id="GO:0003677">
    <property type="term" value="F:DNA binding"/>
    <property type="evidence" value="ECO:0007669"/>
    <property type="project" value="InterPro"/>
</dbReference>
<dbReference type="AlphaFoldDB" id="U1G209"/>
<reference evidence="6" key="1">
    <citation type="journal article" date="2014" name="BMC Genomics">
        <title>Genome characteristics reveal the impact of lichenization on lichen-forming fungus Endocarpon pusillum Hedwig (Verrucariales, Ascomycota).</title>
        <authorList>
            <person name="Wang Y.-Y."/>
            <person name="Liu B."/>
            <person name="Zhang X.-Y."/>
            <person name="Zhou Q.-M."/>
            <person name="Zhang T."/>
            <person name="Li H."/>
            <person name="Yu Y.-F."/>
            <person name="Zhang X.-L."/>
            <person name="Hao X.-Y."/>
            <person name="Wang M."/>
            <person name="Wang L."/>
            <person name="Wei J.-C."/>
        </authorList>
    </citation>
    <scope>NUCLEOTIDE SEQUENCE [LARGE SCALE GENOMIC DNA]</scope>
    <source>
        <strain evidence="6">Z07020 / HMAS-L-300199</strain>
    </source>
</reference>
<dbReference type="GO" id="GO:0006351">
    <property type="term" value="P:DNA-templated transcription"/>
    <property type="evidence" value="ECO:0007669"/>
    <property type="project" value="InterPro"/>
</dbReference>
<keyword evidence="2" id="KW-0175">Coiled coil</keyword>
<dbReference type="PANTHER" id="PTHR46910">
    <property type="entry name" value="TRANSCRIPTION FACTOR PDR1"/>
    <property type="match status" value="1"/>
</dbReference>
<dbReference type="CDD" id="cd12148">
    <property type="entry name" value="fungal_TF_MHR"/>
    <property type="match status" value="1"/>
</dbReference>
<dbReference type="OrthoDB" id="103819at2759"/>
<dbReference type="PANTHER" id="PTHR46910:SF5">
    <property type="entry name" value="ZN(II)2CYS6 TRANSCRIPTION FACTOR (EUROFUNG)"/>
    <property type="match status" value="1"/>
</dbReference>
<dbReference type="EMBL" id="KE721224">
    <property type="protein sequence ID" value="ERF71297.1"/>
    <property type="molecule type" value="Genomic_DNA"/>
</dbReference>
<proteinExistence type="predicted"/>
<keyword evidence="1" id="KW-0539">Nucleus</keyword>
<evidence type="ECO:0000313" key="6">
    <source>
        <dbReference type="Proteomes" id="UP000019373"/>
    </source>
</evidence>
<evidence type="ECO:0000259" key="4">
    <source>
        <dbReference type="SMART" id="SM00906"/>
    </source>
</evidence>
<evidence type="ECO:0000256" key="2">
    <source>
        <dbReference type="SAM" id="Coils"/>
    </source>
</evidence>
<dbReference type="RefSeq" id="XP_007802999.1">
    <property type="nucleotide sequence ID" value="XM_007804808.1"/>
</dbReference>
<evidence type="ECO:0000256" key="3">
    <source>
        <dbReference type="SAM" id="MobiDB-lite"/>
    </source>
</evidence>
<dbReference type="InterPro" id="IPR050987">
    <property type="entry name" value="AtrR-like"/>
</dbReference>
<evidence type="ECO:0000313" key="5">
    <source>
        <dbReference type="EMBL" id="ERF71297.1"/>
    </source>
</evidence>